<keyword evidence="1" id="KW-1003">Cell membrane</keyword>
<keyword evidence="1" id="KW-0813">Transport</keyword>
<dbReference type="Gene3D" id="3.30.1300.30">
    <property type="entry name" value="GSPII I/J protein-like"/>
    <property type="match status" value="2"/>
</dbReference>
<dbReference type="InterPro" id="IPR010994">
    <property type="entry name" value="RuvA_2-like"/>
</dbReference>
<feature type="domain" description="T2SS protein K second SAM-like" evidence="2">
    <location>
        <begin position="204"/>
        <end position="244"/>
    </location>
</feature>
<dbReference type="InterPro" id="IPR038072">
    <property type="entry name" value="GspK_central_sf"/>
</dbReference>
<keyword evidence="4" id="KW-1185">Reference proteome</keyword>
<evidence type="ECO:0000313" key="3">
    <source>
        <dbReference type="EMBL" id="PIM54638.1"/>
    </source>
</evidence>
<dbReference type="Pfam" id="PF03934">
    <property type="entry name" value="T2SSK"/>
    <property type="match status" value="1"/>
</dbReference>
<protein>
    <recommendedName>
        <fullName evidence="1">Type II secretion system protein K</fullName>
    </recommendedName>
</protein>
<accession>A0A2G9CDX5</accession>
<dbReference type="Proteomes" id="UP000231501">
    <property type="component" value="Unassembled WGS sequence"/>
</dbReference>
<proteinExistence type="inferred from homology"/>
<dbReference type="AlphaFoldDB" id="A0A2G9CDX5"/>
<dbReference type="GO" id="GO:0005886">
    <property type="term" value="C:plasma membrane"/>
    <property type="evidence" value="ECO:0007669"/>
    <property type="project" value="UniProtKB-SubCell"/>
</dbReference>
<dbReference type="OrthoDB" id="5293133at2"/>
<dbReference type="InterPro" id="IPR049179">
    <property type="entry name" value="T2SSK_SAM-like_2nd"/>
</dbReference>
<comment type="caution">
    <text evidence="3">The sequence shown here is derived from an EMBL/GenBank/DDBJ whole genome shotgun (WGS) entry which is preliminary data.</text>
</comment>
<dbReference type="InterPro" id="IPR005628">
    <property type="entry name" value="GspK"/>
</dbReference>
<evidence type="ECO:0000313" key="4">
    <source>
        <dbReference type="Proteomes" id="UP000231501"/>
    </source>
</evidence>
<evidence type="ECO:0000256" key="1">
    <source>
        <dbReference type="PIRNR" id="PIRNR002786"/>
    </source>
</evidence>
<comment type="subcellular location">
    <subcellularLocation>
        <location evidence="1">Cell inner membrane</location>
    </subcellularLocation>
</comment>
<gene>
    <name evidence="3" type="ORF">CS062_03175</name>
</gene>
<sequence>MLTALLIVVLVTTLSAAMLWRQARSIQIEAADRGRAQADWVLQGALDWARLILREDKRNNMNSRDGKPASDDLTEVWSVPLAEARLSSFLSQDENKSADAGPDAFLSGHIEDAQSRFNLRNLVDNRPEEVRAAAQLFQAAGLSTNLVEQLRLSMNYAAVPASAPPGEVPLLPTRLAQLRWLGLNDEQIRRLSTLVVILPRRTPVNVNTAPREVLAAVLFTDTGSADRIVRQRQVKPFRSFEDLKPFVPQEPALSAERTAFTSDFFFVEGQLRMDDRVLAQRSLVERRNLEMVVLDRERLQRLSTLPGTAAGYGATP</sequence>
<keyword evidence="1" id="KW-0472">Membrane</keyword>
<comment type="similarity">
    <text evidence="1">Belongs to the GSP K family.</text>
</comment>
<dbReference type="GO" id="GO:0009306">
    <property type="term" value="P:protein secretion"/>
    <property type="evidence" value="ECO:0007669"/>
    <property type="project" value="InterPro"/>
</dbReference>
<keyword evidence="1" id="KW-0997">Cell inner membrane</keyword>
<name>A0A2G9CDX5_9BURK</name>
<dbReference type="PANTHER" id="PTHR38831:SF1">
    <property type="entry name" value="TYPE II SECRETION SYSTEM PROTEIN K-RELATED"/>
    <property type="match status" value="1"/>
</dbReference>
<dbReference type="SUPFAM" id="SSF47781">
    <property type="entry name" value="RuvA domain 2-like"/>
    <property type="match status" value="1"/>
</dbReference>
<dbReference type="PIRSF" id="PIRSF002786">
    <property type="entry name" value="XcpX"/>
    <property type="match status" value="1"/>
</dbReference>
<evidence type="ECO:0000259" key="2">
    <source>
        <dbReference type="Pfam" id="PF03934"/>
    </source>
</evidence>
<dbReference type="PANTHER" id="PTHR38831">
    <property type="entry name" value="TYPE II SECRETION SYSTEM PROTEIN K"/>
    <property type="match status" value="1"/>
</dbReference>
<dbReference type="EMBL" id="PEOG01000008">
    <property type="protein sequence ID" value="PIM54638.1"/>
    <property type="molecule type" value="Genomic_DNA"/>
</dbReference>
<dbReference type="Gene3D" id="1.10.40.60">
    <property type="entry name" value="EpsJ-like"/>
    <property type="match status" value="3"/>
</dbReference>
<reference evidence="3 4" key="1">
    <citation type="submission" date="2017-11" db="EMBL/GenBank/DDBJ databases">
        <title>Draft genome sequence of Mitsuaria sp. HWN-4.</title>
        <authorList>
            <person name="Gundlapally S.R."/>
        </authorList>
    </citation>
    <scope>NUCLEOTIDE SEQUENCE [LARGE SCALE GENOMIC DNA]</scope>
    <source>
        <strain evidence="3 4">HWN-4</strain>
    </source>
</reference>
<dbReference type="NCBIfam" id="NF037980">
    <property type="entry name" value="T2SS_GspK"/>
    <property type="match status" value="1"/>
</dbReference>
<organism evidence="3 4">
    <name type="scientific">Roseateles chitinivorans</name>
    <dbReference type="NCBI Taxonomy" id="2917965"/>
    <lineage>
        <taxon>Bacteria</taxon>
        <taxon>Pseudomonadati</taxon>
        <taxon>Pseudomonadota</taxon>
        <taxon>Betaproteobacteria</taxon>
        <taxon>Burkholderiales</taxon>
        <taxon>Sphaerotilaceae</taxon>
        <taxon>Roseateles</taxon>
    </lineage>
</organism>